<keyword evidence="6" id="KW-1185">Reference proteome</keyword>
<comment type="cofactor">
    <cofactor evidence="1">
        <name>Mg(2+)</name>
        <dbReference type="ChEBI" id="CHEBI:18420"/>
    </cofactor>
</comment>
<proteinExistence type="predicted"/>
<dbReference type="FunFam" id="3.90.79.10:FF:000024">
    <property type="entry name" value="ADP-ribose pyrophosphatase"/>
    <property type="match status" value="1"/>
</dbReference>
<comment type="caution">
    <text evidence="4">The sequence shown here is derived from an EMBL/GenBank/DDBJ whole genome shotgun (WGS) entry which is preliminary data.</text>
</comment>
<dbReference type="Proteomes" id="UP000284822">
    <property type="component" value="Unassembled WGS sequence"/>
</dbReference>
<organism evidence="4 7">
    <name type="scientific">Bombilactobacillus bombi</name>
    <dbReference type="NCBI Taxonomy" id="1303590"/>
    <lineage>
        <taxon>Bacteria</taxon>
        <taxon>Bacillati</taxon>
        <taxon>Bacillota</taxon>
        <taxon>Bacilli</taxon>
        <taxon>Lactobacillales</taxon>
        <taxon>Lactobacillaceae</taxon>
        <taxon>Bombilactobacillus</taxon>
    </lineage>
</organism>
<accession>A0A417Z8C6</accession>
<dbReference type="Gene3D" id="3.90.79.10">
    <property type="entry name" value="Nucleoside Triphosphate Pyrophosphohydrolase"/>
    <property type="match status" value="1"/>
</dbReference>
<evidence type="ECO:0000313" key="5">
    <source>
        <dbReference type="EMBL" id="RHW49959.1"/>
    </source>
</evidence>
<dbReference type="InterPro" id="IPR000086">
    <property type="entry name" value="NUDIX_hydrolase_dom"/>
</dbReference>
<dbReference type="PANTHER" id="PTHR11839:SF18">
    <property type="entry name" value="NUDIX HYDROLASE DOMAIN-CONTAINING PROTEIN"/>
    <property type="match status" value="1"/>
</dbReference>
<gene>
    <name evidence="5" type="ORF">DS831_07300</name>
    <name evidence="4" type="ORF">DS832_05225</name>
</gene>
<dbReference type="CDD" id="cd03424">
    <property type="entry name" value="NUDIX_ADPRase_Nudt5_UGPPase_Nudt14"/>
    <property type="match status" value="1"/>
</dbReference>
<dbReference type="GO" id="GO:0005829">
    <property type="term" value="C:cytosol"/>
    <property type="evidence" value="ECO:0007669"/>
    <property type="project" value="TreeGrafter"/>
</dbReference>
<dbReference type="Proteomes" id="UP000284109">
    <property type="component" value="Unassembled WGS sequence"/>
</dbReference>
<evidence type="ECO:0000256" key="1">
    <source>
        <dbReference type="ARBA" id="ARBA00001946"/>
    </source>
</evidence>
<dbReference type="AlphaFoldDB" id="A0A417Z8C6"/>
<dbReference type="PANTHER" id="PTHR11839">
    <property type="entry name" value="UDP/ADP-SUGAR PYROPHOSPHATASE"/>
    <property type="match status" value="1"/>
</dbReference>
<dbReference type="Pfam" id="PF00293">
    <property type="entry name" value="NUDIX"/>
    <property type="match status" value="1"/>
</dbReference>
<dbReference type="PROSITE" id="PS51462">
    <property type="entry name" value="NUDIX"/>
    <property type="match status" value="1"/>
</dbReference>
<evidence type="ECO:0000313" key="4">
    <source>
        <dbReference type="EMBL" id="RHW46890.1"/>
    </source>
</evidence>
<evidence type="ECO:0000313" key="6">
    <source>
        <dbReference type="Proteomes" id="UP000284109"/>
    </source>
</evidence>
<dbReference type="EMBL" id="QOCR01000004">
    <property type="protein sequence ID" value="RHW49959.1"/>
    <property type="molecule type" value="Genomic_DNA"/>
</dbReference>
<dbReference type="GO" id="GO:0006753">
    <property type="term" value="P:nucleoside phosphate metabolic process"/>
    <property type="evidence" value="ECO:0007669"/>
    <property type="project" value="TreeGrafter"/>
</dbReference>
<reference evidence="6 7" key="1">
    <citation type="submission" date="2018-07" db="EMBL/GenBank/DDBJ databases">
        <title>Genome sequences of six Lactobacillus spp. isolated from bumble bee guts.</title>
        <authorList>
            <person name="Motta E.V.S."/>
            <person name="Moran N.A."/>
        </authorList>
    </citation>
    <scope>NUCLEOTIDE SEQUENCE [LARGE SCALE GENOMIC DNA]</scope>
    <source>
        <strain evidence="5 6">BI-1.1</strain>
        <strain evidence="4 7">LV-8.1</strain>
    </source>
</reference>
<feature type="domain" description="Nudix hydrolase" evidence="3">
    <location>
        <begin position="40"/>
        <end position="170"/>
    </location>
</feature>
<name>A0A417Z8C6_9LACO</name>
<evidence type="ECO:0000313" key="7">
    <source>
        <dbReference type="Proteomes" id="UP000284822"/>
    </source>
</evidence>
<dbReference type="GO" id="GO:0016787">
    <property type="term" value="F:hydrolase activity"/>
    <property type="evidence" value="ECO:0007669"/>
    <property type="project" value="UniProtKB-KW"/>
</dbReference>
<dbReference type="OrthoDB" id="9806150at2"/>
<sequence>MELSEKLLTKKRLFTGKVINLDLEEVCLPNGQHAQREIVHHHGAVGIMALIDNQLLLVKQWREPMQRLTLEIPAGKIEPGQQNLEAEALRELNEETGYQCDSLKKLGGFYSSPGFTDEYLTLFYAPQLEKATHKRPLDDDEFLNLQLLTWEKAQEQIAAGLICDAKTLMAILIWQNLRLQEQCHG</sequence>
<evidence type="ECO:0000259" key="3">
    <source>
        <dbReference type="PROSITE" id="PS51462"/>
    </source>
</evidence>
<dbReference type="EMBL" id="QOCS01000009">
    <property type="protein sequence ID" value="RHW46890.1"/>
    <property type="molecule type" value="Genomic_DNA"/>
</dbReference>
<keyword evidence="2" id="KW-0378">Hydrolase</keyword>
<dbReference type="InterPro" id="IPR015797">
    <property type="entry name" value="NUDIX_hydrolase-like_dom_sf"/>
</dbReference>
<dbReference type="GO" id="GO:0019693">
    <property type="term" value="P:ribose phosphate metabolic process"/>
    <property type="evidence" value="ECO:0007669"/>
    <property type="project" value="TreeGrafter"/>
</dbReference>
<dbReference type="SUPFAM" id="SSF55811">
    <property type="entry name" value="Nudix"/>
    <property type="match status" value="1"/>
</dbReference>
<evidence type="ECO:0000256" key="2">
    <source>
        <dbReference type="ARBA" id="ARBA00022801"/>
    </source>
</evidence>
<dbReference type="RefSeq" id="WP_118902066.1">
    <property type="nucleotide sequence ID" value="NZ_QOCR01000004.1"/>
</dbReference>
<protein>
    <submittedName>
        <fullName evidence="4">ADP-ribose pyrophosphatase</fullName>
    </submittedName>
</protein>